<reference evidence="2" key="1">
    <citation type="journal article" date="2020" name="Fungal Divers.">
        <title>Resolving the Mortierellaceae phylogeny through synthesis of multi-gene phylogenetics and phylogenomics.</title>
        <authorList>
            <person name="Vandepol N."/>
            <person name="Liber J."/>
            <person name="Desiro A."/>
            <person name="Na H."/>
            <person name="Kennedy M."/>
            <person name="Barry K."/>
            <person name="Grigoriev I.V."/>
            <person name="Miller A.N."/>
            <person name="O'Donnell K."/>
            <person name="Stajich J.E."/>
            <person name="Bonito G."/>
        </authorList>
    </citation>
    <scope>NUCLEOTIDE SEQUENCE</scope>
    <source>
        <strain evidence="2">KOD1015</strain>
    </source>
</reference>
<evidence type="ECO:0000313" key="2">
    <source>
        <dbReference type="EMBL" id="KAF9572734.1"/>
    </source>
</evidence>
<keyword evidence="3" id="KW-1185">Reference proteome</keyword>
<protein>
    <submittedName>
        <fullName evidence="2">Uncharacterized protein</fullName>
    </submittedName>
</protein>
<comment type="caution">
    <text evidence="2">The sequence shown here is derived from an EMBL/GenBank/DDBJ whole genome shotgun (WGS) entry which is preliminary data.</text>
</comment>
<gene>
    <name evidence="2" type="ORF">BGW38_008495</name>
</gene>
<organism evidence="2 3">
    <name type="scientific">Lunasporangiospora selenospora</name>
    <dbReference type="NCBI Taxonomy" id="979761"/>
    <lineage>
        <taxon>Eukaryota</taxon>
        <taxon>Fungi</taxon>
        <taxon>Fungi incertae sedis</taxon>
        <taxon>Mucoromycota</taxon>
        <taxon>Mortierellomycotina</taxon>
        <taxon>Mortierellomycetes</taxon>
        <taxon>Mortierellales</taxon>
        <taxon>Mortierellaceae</taxon>
        <taxon>Lunasporangiospora</taxon>
    </lineage>
</organism>
<feature type="non-terminal residue" evidence="2">
    <location>
        <position position="1"/>
    </location>
</feature>
<dbReference type="AlphaFoldDB" id="A0A9P6K9M1"/>
<evidence type="ECO:0000256" key="1">
    <source>
        <dbReference type="SAM" id="MobiDB-lite"/>
    </source>
</evidence>
<proteinExistence type="predicted"/>
<sequence length="160" mass="17586">SFRDAVTNTNHIHKLLPPYSLHLNAAESIFSSAKIHVHKEVIEAEALSGHVANALARITVTMATGRVCEVGRNVELSLIGHRLGALYDTRQALPVDYDDPYVEHTDIVQNPELGSEAVEHTGGEGVEGNVEEEEPLLRLCRRRKYSPSTTRSGKGRTAHD</sequence>
<evidence type="ECO:0000313" key="3">
    <source>
        <dbReference type="Proteomes" id="UP000780801"/>
    </source>
</evidence>
<name>A0A9P6K9M1_9FUNG</name>
<accession>A0A9P6K9M1</accession>
<dbReference type="EMBL" id="JAABOA010005870">
    <property type="protein sequence ID" value="KAF9572734.1"/>
    <property type="molecule type" value="Genomic_DNA"/>
</dbReference>
<dbReference type="Proteomes" id="UP000780801">
    <property type="component" value="Unassembled WGS sequence"/>
</dbReference>
<feature type="region of interest" description="Disordered" evidence="1">
    <location>
        <begin position="140"/>
        <end position="160"/>
    </location>
</feature>
<dbReference type="OrthoDB" id="2424463at2759"/>